<dbReference type="RefSeq" id="WP_009345819.1">
    <property type="nucleotide sequence ID" value="NZ_CP165621.1"/>
</dbReference>
<dbReference type="STRING" id="1122949.GCA_000378725_01271"/>
<evidence type="ECO:0000256" key="1">
    <source>
        <dbReference type="ARBA" id="ARBA00004496"/>
    </source>
</evidence>
<evidence type="ECO:0000256" key="11">
    <source>
        <dbReference type="ARBA" id="ARBA00032593"/>
    </source>
</evidence>
<dbReference type="GO" id="GO:0046983">
    <property type="term" value="F:protein dimerization activity"/>
    <property type="evidence" value="ECO:0007669"/>
    <property type="project" value="InterPro"/>
</dbReference>
<evidence type="ECO:0000256" key="9">
    <source>
        <dbReference type="ARBA" id="ARBA00023163"/>
    </source>
</evidence>
<dbReference type="InterPro" id="IPR022689">
    <property type="entry name" value="Iron_dep_repressor"/>
</dbReference>
<protein>
    <recommendedName>
        <fullName evidence="11">Manganese transport regulator</fullName>
    </recommendedName>
</protein>
<keyword evidence="8" id="KW-0010">Activator</keyword>
<dbReference type="InterPro" id="IPR001367">
    <property type="entry name" value="Fe_dep_repressor"/>
</dbReference>
<dbReference type="InterPro" id="IPR036388">
    <property type="entry name" value="WH-like_DNA-bd_sf"/>
</dbReference>
<dbReference type="SUPFAM" id="SSF46785">
    <property type="entry name" value="Winged helix' DNA-binding domain"/>
    <property type="match status" value="1"/>
</dbReference>
<comment type="subunit">
    <text evidence="3">Homodimer.</text>
</comment>
<evidence type="ECO:0000256" key="4">
    <source>
        <dbReference type="ARBA" id="ARBA00022490"/>
    </source>
</evidence>
<dbReference type="PROSITE" id="PS50944">
    <property type="entry name" value="HTH_DTXR"/>
    <property type="match status" value="1"/>
</dbReference>
<dbReference type="InterPro" id="IPR022687">
    <property type="entry name" value="HTH_DTXR"/>
</dbReference>
<dbReference type="Pfam" id="PF01325">
    <property type="entry name" value="Fe_dep_repress"/>
    <property type="match status" value="1"/>
</dbReference>
<organism evidence="13 14">
    <name type="scientific">Peptoniphilus lacrimalis</name>
    <dbReference type="NCBI Taxonomy" id="33031"/>
    <lineage>
        <taxon>Bacteria</taxon>
        <taxon>Bacillati</taxon>
        <taxon>Bacillota</taxon>
        <taxon>Tissierellia</taxon>
        <taxon>Tissierellales</taxon>
        <taxon>Peptoniphilaceae</taxon>
        <taxon>Peptoniphilus</taxon>
    </lineage>
</organism>
<proteinExistence type="inferred from homology"/>
<dbReference type="InterPro" id="IPR050536">
    <property type="entry name" value="DtxR_MntR_Metal-Reg"/>
</dbReference>
<keyword evidence="4" id="KW-0963">Cytoplasm</keyword>
<name>A0A379C6Y5_9FIRM</name>
<keyword evidence="10" id="KW-0464">Manganese</keyword>
<evidence type="ECO:0000313" key="14">
    <source>
        <dbReference type="Proteomes" id="UP000255517"/>
    </source>
</evidence>
<dbReference type="InterPro" id="IPR036421">
    <property type="entry name" value="Fe_dep_repressor_sf"/>
</dbReference>
<dbReference type="PANTHER" id="PTHR33238">
    <property type="entry name" value="IRON (METAL) DEPENDENT REPRESSOR, DTXR FAMILY"/>
    <property type="match status" value="1"/>
</dbReference>
<dbReference type="GO" id="GO:0003700">
    <property type="term" value="F:DNA-binding transcription factor activity"/>
    <property type="evidence" value="ECO:0007669"/>
    <property type="project" value="InterPro"/>
</dbReference>
<dbReference type="Proteomes" id="UP000255517">
    <property type="component" value="Unassembled WGS sequence"/>
</dbReference>
<dbReference type="AlphaFoldDB" id="A0A379C6Y5"/>
<dbReference type="SMART" id="SM00529">
    <property type="entry name" value="HTH_DTXR"/>
    <property type="match status" value="1"/>
</dbReference>
<reference evidence="13 14" key="1">
    <citation type="submission" date="2018-06" db="EMBL/GenBank/DDBJ databases">
        <authorList>
            <consortium name="Pathogen Informatics"/>
            <person name="Doyle S."/>
        </authorList>
    </citation>
    <scope>NUCLEOTIDE SEQUENCE [LARGE SCALE GENOMIC DNA]</scope>
    <source>
        <strain evidence="13 14">NCTC13149</strain>
    </source>
</reference>
<evidence type="ECO:0000256" key="3">
    <source>
        <dbReference type="ARBA" id="ARBA00011738"/>
    </source>
</evidence>
<sequence length="136" mass="15715">MSPSREDYIKNIFKGIENAGFAQNKDISNYLEVSKPSVTEMIGKLKDDNLVYTENSKIYLTEQGLKIGEKLISIHRLWEKFLEEVLDFPADQVHNQADLLEHVTSDELVESLNKYLNYPKNCPHGRIIYINAKENI</sequence>
<feature type="domain" description="HTH dtxR-type" evidence="12">
    <location>
        <begin position="1"/>
        <end position="61"/>
    </location>
</feature>
<dbReference type="Gene3D" id="1.10.60.10">
    <property type="entry name" value="Iron dependent repressor, metal binding and dimerisation domain"/>
    <property type="match status" value="1"/>
</dbReference>
<dbReference type="EMBL" id="UGSZ01000001">
    <property type="protein sequence ID" value="SUB57879.1"/>
    <property type="molecule type" value="Genomic_DNA"/>
</dbReference>
<dbReference type="OrthoDB" id="9791355at2"/>
<gene>
    <name evidence="13" type="primary">mntR</name>
    <name evidence="13" type="ORF">NCTC13149_01739</name>
</gene>
<comment type="subcellular location">
    <subcellularLocation>
        <location evidence="1">Cytoplasm</location>
    </subcellularLocation>
</comment>
<keyword evidence="9" id="KW-0804">Transcription</keyword>
<keyword evidence="6" id="KW-0805">Transcription regulation</keyword>
<dbReference type="GO" id="GO:0003677">
    <property type="term" value="F:DNA binding"/>
    <property type="evidence" value="ECO:0007669"/>
    <property type="project" value="UniProtKB-KW"/>
</dbReference>
<dbReference type="GO" id="GO:0046914">
    <property type="term" value="F:transition metal ion binding"/>
    <property type="evidence" value="ECO:0007669"/>
    <property type="project" value="InterPro"/>
</dbReference>
<evidence type="ECO:0000256" key="7">
    <source>
        <dbReference type="ARBA" id="ARBA00023125"/>
    </source>
</evidence>
<dbReference type="GO" id="GO:0005737">
    <property type="term" value="C:cytoplasm"/>
    <property type="evidence" value="ECO:0007669"/>
    <property type="project" value="UniProtKB-SubCell"/>
</dbReference>
<comment type="similarity">
    <text evidence="2">Belongs to the DtxR/MntR family.</text>
</comment>
<dbReference type="Pfam" id="PF02742">
    <property type="entry name" value="Fe_dep_repr_C"/>
    <property type="match status" value="1"/>
</dbReference>
<evidence type="ECO:0000256" key="10">
    <source>
        <dbReference type="ARBA" id="ARBA00023211"/>
    </source>
</evidence>
<dbReference type="Gene3D" id="1.10.10.10">
    <property type="entry name" value="Winged helix-like DNA-binding domain superfamily/Winged helix DNA-binding domain"/>
    <property type="match status" value="1"/>
</dbReference>
<evidence type="ECO:0000256" key="5">
    <source>
        <dbReference type="ARBA" id="ARBA00022491"/>
    </source>
</evidence>
<evidence type="ECO:0000313" key="13">
    <source>
        <dbReference type="EMBL" id="SUB57879.1"/>
    </source>
</evidence>
<dbReference type="PANTHER" id="PTHR33238:SF11">
    <property type="entry name" value="TRANSCRIPTIONAL REGULATOR MNTR"/>
    <property type="match status" value="1"/>
</dbReference>
<evidence type="ECO:0000259" key="12">
    <source>
        <dbReference type="PROSITE" id="PS50944"/>
    </source>
</evidence>
<evidence type="ECO:0000256" key="8">
    <source>
        <dbReference type="ARBA" id="ARBA00023159"/>
    </source>
</evidence>
<evidence type="ECO:0000256" key="6">
    <source>
        <dbReference type="ARBA" id="ARBA00023015"/>
    </source>
</evidence>
<dbReference type="SUPFAM" id="SSF47979">
    <property type="entry name" value="Iron-dependent repressor protein, dimerization domain"/>
    <property type="match status" value="1"/>
</dbReference>
<keyword evidence="5" id="KW-0678">Repressor</keyword>
<evidence type="ECO:0000256" key="2">
    <source>
        <dbReference type="ARBA" id="ARBA00007871"/>
    </source>
</evidence>
<dbReference type="InterPro" id="IPR036390">
    <property type="entry name" value="WH_DNA-bd_sf"/>
</dbReference>
<accession>A0A379C6Y5</accession>
<keyword evidence="7" id="KW-0238">DNA-binding</keyword>